<name>U5DKY7_9CHRO</name>
<feature type="region of interest" description="Disordered" evidence="7">
    <location>
        <begin position="93"/>
        <end position="112"/>
    </location>
</feature>
<evidence type="ECO:0000256" key="3">
    <source>
        <dbReference type="ARBA" id="ARBA00022553"/>
    </source>
</evidence>
<keyword evidence="4" id="KW-0808">Transferase</keyword>
<keyword evidence="3" id="KW-0597">Phosphoprotein</keyword>
<gene>
    <name evidence="9" type="ORF">KR51_00029220</name>
</gene>
<evidence type="ECO:0000256" key="2">
    <source>
        <dbReference type="ARBA" id="ARBA00012438"/>
    </source>
</evidence>
<dbReference type="eggNOG" id="COG0642">
    <property type="taxonomic scope" value="Bacteria"/>
</dbReference>
<comment type="catalytic activity">
    <reaction evidence="1">
        <text>ATP + protein L-histidine = ADP + protein N-phospho-L-histidine.</text>
        <dbReference type="EC" id="2.7.13.3"/>
    </reaction>
</comment>
<dbReference type="CDD" id="cd00082">
    <property type="entry name" value="HisKA"/>
    <property type="match status" value="1"/>
</dbReference>
<evidence type="ECO:0000313" key="10">
    <source>
        <dbReference type="Proteomes" id="UP000016960"/>
    </source>
</evidence>
<dbReference type="PANTHER" id="PTHR43711:SF26">
    <property type="entry name" value="SENSOR HISTIDINE KINASE RCSC"/>
    <property type="match status" value="1"/>
</dbReference>
<dbReference type="EMBL" id="ASSJ01000076">
    <property type="protein sequence ID" value="ERN40385.1"/>
    <property type="molecule type" value="Genomic_DNA"/>
</dbReference>
<dbReference type="PANTHER" id="PTHR43711">
    <property type="entry name" value="TWO-COMPONENT HISTIDINE KINASE"/>
    <property type="match status" value="1"/>
</dbReference>
<dbReference type="AlphaFoldDB" id="U5DKY7"/>
<reference evidence="9 10" key="1">
    <citation type="submission" date="2013-05" db="EMBL/GenBank/DDBJ databases">
        <title>Draft genome sequence of Rubidibacter lacunae KORDI 51-2.</title>
        <authorList>
            <person name="Choi D.H."/>
            <person name="Noh J.H."/>
            <person name="Kwon K.-K."/>
            <person name="Lee J.-H."/>
            <person name="Ryu J.-Y."/>
        </authorList>
    </citation>
    <scope>NUCLEOTIDE SEQUENCE [LARGE SCALE GENOMIC DNA]</scope>
    <source>
        <strain evidence="9 10">KORDI 51-2</strain>
    </source>
</reference>
<dbReference type="SMART" id="SM00387">
    <property type="entry name" value="HATPase_c"/>
    <property type="match status" value="1"/>
</dbReference>
<evidence type="ECO:0000313" key="9">
    <source>
        <dbReference type="EMBL" id="ERN40385.1"/>
    </source>
</evidence>
<evidence type="ECO:0000256" key="6">
    <source>
        <dbReference type="ARBA" id="ARBA00023012"/>
    </source>
</evidence>
<dbReference type="SMART" id="SM00388">
    <property type="entry name" value="HisKA"/>
    <property type="match status" value="1"/>
</dbReference>
<dbReference type="InterPro" id="IPR036890">
    <property type="entry name" value="HATPase_C_sf"/>
</dbReference>
<dbReference type="InterPro" id="IPR003661">
    <property type="entry name" value="HisK_dim/P_dom"/>
</dbReference>
<proteinExistence type="predicted"/>
<feature type="domain" description="Histidine kinase" evidence="8">
    <location>
        <begin position="190"/>
        <end position="467"/>
    </location>
</feature>
<dbReference type="Proteomes" id="UP000016960">
    <property type="component" value="Unassembled WGS sequence"/>
</dbReference>
<dbReference type="InterPro" id="IPR005467">
    <property type="entry name" value="His_kinase_dom"/>
</dbReference>
<dbReference type="InterPro" id="IPR003594">
    <property type="entry name" value="HATPase_dom"/>
</dbReference>
<dbReference type="SUPFAM" id="SSF55874">
    <property type="entry name" value="ATPase domain of HSP90 chaperone/DNA topoisomerase II/histidine kinase"/>
    <property type="match status" value="1"/>
</dbReference>
<dbReference type="PROSITE" id="PS50109">
    <property type="entry name" value="HIS_KIN"/>
    <property type="match status" value="1"/>
</dbReference>
<dbReference type="CDD" id="cd00075">
    <property type="entry name" value="HATPase"/>
    <property type="match status" value="1"/>
</dbReference>
<dbReference type="RefSeq" id="WP_022608503.1">
    <property type="nucleotide sequence ID" value="NZ_ASSJ01000076.1"/>
</dbReference>
<organism evidence="9 10">
    <name type="scientific">Rubidibacter lacunae KORDI 51-2</name>
    <dbReference type="NCBI Taxonomy" id="582515"/>
    <lineage>
        <taxon>Bacteria</taxon>
        <taxon>Bacillati</taxon>
        <taxon>Cyanobacteriota</taxon>
        <taxon>Cyanophyceae</taxon>
        <taxon>Oscillatoriophycideae</taxon>
        <taxon>Chroococcales</taxon>
        <taxon>Aphanothecaceae</taxon>
        <taxon>Rubidibacter</taxon>
    </lineage>
</organism>
<sequence>MTRFNRTLFSASSEFVSLCQSQLVGLVQDLGAARGAVYLACEPKAGARELIPITSYPEVAPAREADRLPLLPAADGVDDDKLLPTTRLLTAARRSLPAATNTERERAATGPAADTDRQLVLPLLYKDAVLGILVVGREDRDWGDREFARLERTADTLALAGAMDQRRGHCEQTLQDLQRRQQRHGDRLDDLLHQLRNPLAALRTFGKLLVRRLDGAAPDAAARARNLSIAAAIGRESDRLQELFGQFGHYVDAMAQEAVSEGGASPAIDTGAPPALATIATEAMDPTDVEESEAVATYLLPGLTLVPVDVAAILSPLLSAAEAIAQERGISLKYNVPDCLPPARADARALREVISNILDNAVKYALDGGAVDVRAGLLPPNDVNFQGIAIGDDGPSIPTADQEHIFERRYRGVQSTGNIPGSGLGLAIAKELVDQMHGWIQLVSPTGTDAAGNPSGTTFIVWLPESRRDEGNPSVAP</sequence>
<protein>
    <recommendedName>
        <fullName evidence="2">histidine kinase</fullName>
        <ecNumber evidence="2">2.7.13.3</ecNumber>
    </recommendedName>
</protein>
<dbReference type="SUPFAM" id="SSF47384">
    <property type="entry name" value="Homodimeric domain of signal transducing histidine kinase"/>
    <property type="match status" value="1"/>
</dbReference>
<dbReference type="PRINTS" id="PR00344">
    <property type="entry name" value="BCTRLSENSOR"/>
</dbReference>
<dbReference type="InterPro" id="IPR050736">
    <property type="entry name" value="Sensor_HK_Regulatory"/>
</dbReference>
<keyword evidence="10" id="KW-1185">Reference proteome</keyword>
<dbReference type="Gene3D" id="3.30.565.10">
    <property type="entry name" value="Histidine kinase-like ATPase, C-terminal domain"/>
    <property type="match status" value="1"/>
</dbReference>
<dbReference type="InParanoid" id="U5DKY7"/>
<dbReference type="InterPro" id="IPR004358">
    <property type="entry name" value="Sig_transdc_His_kin-like_C"/>
</dbReference>
<dbReference type="STRING" id="582515.KR51_00029220"/>
<evidence type="ECO:0000256" key="4">
    <source>
        <dbReference type="ARBA" id="ARBA00022679"/>
    </source>
</evidence>
<keyword evidence="5 9" id="KW-0418">Kinase</keyword>
<keyword evidence="6" id="KW-0902">Two-component regulatory system</keyword>
<evidence type="ECO:0000256" key="5">
    <source>
        <dbReference type="ARBA" id="ARBA00022777"/>
    </source>
</evidence>
<dbReference type="Gene3D" id="1.10.287.130">
    <property type="match status" value="1"/>
</dbReference>
<dbReference type="Pfam" id="PF02518">
    <property type="entry name" value="HATPase_c"/>
    <property type="match status" value="1"/>
</dbReference>
<accession>U5DKY7</accession>
<evidence type="ECO:0000256" key="7">
    <source>
        <dbReference type="SAM" id="MobiDB-lite"/>
    </source>
</evidence>
<evidence type="ECO:0000256" key="1">
    <source>
        <dbReference type="ARBA" id="ARBA00000085"/>
    </source>
</evidence>
<evidence type="ECO:0000259" key="8">
    <source>
        <dbReference type="PROSITE" id="PS50109"/>
    </source>
</evidence>
<dbReference type="EC" id="2.7.13.3" evidence="2"/>
<dbReference type="GO" id="GO:0000155">
    <property type="term" value="F:phosphorelay sensor kinase activity"/>
    <property type="evidence" value="ECO:0007669"/>
    <property type="project" value="InterPro"/>
</dbReference>
<dbReference type="OrthoDB" id="9773956at2"/>
<dbReference type="InterPro" id="IPR036097">
    <property type="entry name" value="HisK_dim/P_sf"/>
</dbReference>
<comment type="caution">
    <text evidence="9">The sequence shown here is derived from an EMBL/GenBank/DDBJ whole genome shotgun (WGS) entry which is preliminary data.</text>
</comment>